<dbReference type="Proteomes" id="UP000024942">
    <property type="component" value="Unassembled WGS sequence"/>
</dbReference>
<sequence length="507" mass="56065">MDAANSNSFELANSIRQRKLPPRAASLIESLRDLGYSLETAIADIIDNSISANATKVDIWCAVDAEPLALAVVDDGHGMTEDELIAAMRPGSTSPTEARSAGDLGRFGLGLKTASFSQGRRLTVVSRKGGATSAAIWDLDALAEHDDWILSLPEPEDIESLPWLETLGDHGTMVLLEKLDRLAEETEGQARSDLLSGKLVVLQRHLSLVFHRFIEGDTVDRRKLKFRVNGIVVESFDPFCRGQTATQELPVERMSIDGETIEIRPYILPHHSKLSPQTWRYYKDRSEFLSNQGAYVYRNGRLMAWGDWFRMIPRGEATKLARVRIDFPSTLDALWTIDIKKSRAHPPPAVRARFKRIIERIAGRSVRVHQGRGERILQPGASPVWTRTVGRDGMISYAPDFDHPLLRAAIESAGPNSEAPVRTALLALGAAFPVDAIYADFADDPKRVTLARDNPDELRETIAGLKSVLDPDGDMEPRDFARLVLSTGLAGRSIEVIDAVSLELYAT</sequence>
<dbReference type="Gene3D" id="3.30.565.10">
    <property type="entry name" value="Histidine kinase-like ATPase, C-terminal domain"/>
    <property type="match status" value="1"/>
</dbReference>
<evidence type="ECO:0000313" key="1">
    <source>
        <dbReference type="EMBL" id="KDA03451.1"/>
    </source>
</evidence>
<dbReference type="InterPro" id="IPR036890">
    <property type="entry name" value="HATPase_C_sf"/>
</dbReference>
<dbReference type="PATRIC" id="fig|1280953.3.peg.974"/>
<dbReference type="EMBL" id="ARYL01000005">
    <property type="protein sequence ID" value="KDA03451.1"/>
    <property type="molecule type" value="Genomic_DNA"/>
</dbReference>
<organism evidence="1 2">
    <name type="scientific">Hyphomonas oceanitis SCH89</name>
    <dbReference type="NCBI Taxonomy" id="1280953"/>
    <lineage>
        <taxon>Bacteria</taxon>
        <taxon>Pseudomonadati</taxon>
        <taxon>Pseudomonadota</taxon>
        <taxon>Alphaproteobacteria</taxon>
        <taxon>Hyphomonadales</taxon>
        <taxon>Hyphomonadaceae</taxon>
        <taxon>Hyphomonas</taxon>
    </lineage>
</organism>
<dbReference type="STRING" id="1280953.HOC_04839"/>
<protein>
    <recommendedName>
        <fullName evidence="3">ATP-binding protein</fullName>
    </recommendedName>
</protein>
<dbReference type="eggNOG" id="COG0323">
    <property type="taxonomic scope" value="Bacteria"/>
</dbReference>
<keyword evidence="2" id="KW-1185">Reference proteome</keyword>
<dbReference type="AlphaFoldDB" id="A0A059G9H5"/>
<gene>
    <name evidence="1" type="ORF">HOC_04839</name>
</gene>
<name>A0A059G9H5_9PROT</name>
<dbReference type="Pfam" id="PF13589">
    <property type="entry name" value="HATPase_c_3"/>
    <property type="match status" value="1"/>
</dbReference>
<evidence type="ECO:0000313" key="2">
    <source>
        <dbReference type="Proteomes" id="UP000024942"/>
    </source>
</evidence>
<evidence type="ECO:0008006" key="3">
    <source>
        <dbReference type="Google" id="ProtNLM"/>
    </source>
</evidence>
<comment type="caution">
    <text evidence="1">The sequence shown here is derived from an EMBL/GenBank/DDBJ whole genome shotgun (WGS) entry which is preliminary data.</text>
</comment>
<dbReference type="SUPFAM" id="SSF55874">
    <property type="entry name" value="ATPase domain of HSP90 chaperone/DNA topoisomerase II/histidine kinase"/>
    <property type="match status" value="1"/>
</dbReference>
<proteinExistence type="predicted"/>
<accession>A0A059G9H5</accession>
<reference evidence="1 2" key="1">
    <citation type="journal article" date="2014" name="Antonie Van Leeuwenhoek">
        <title>Hyphomonas beringensis sp. nov. and Hyphomonas chukchiensis sp. nov., isolated from surface seawater of the Bering Sea and Chukchi Sea.</title>
        <authorList>
            <person name="Li C."/>
            <person name="Lai Q."/>
            <person name="Li G."/>
            <person name="Dong C."/>
            <person name="Wang J."/>
            <person name="Liao Y."/>
            <person name="Shao Z."/>
        </authorList>
    </citation>
    <scope>NUCLEOTIDE SEQUENCE [LARGE SCALE GENOMIC DNA]</scope>
    <source>
        <strain evidence="1 2">SCH89</strain>
    </source>
</reference>